<accession>M1LWW3</accession>
<protein>
    <submittedName>
        <fullName evidence="1">Uncharacterized protein</fullName>
    </submittedName>
</protein>
<dbReference type="EMBL" id="CP003807">
    <property type="protein sequence ID" value="AGF50012.1"/>
    <property type="molecule type" value="Genomic_DNA"/>
</dbReference>
<dbReference type="HOGENOM" id="CLU_3326068_0_0_4"/>
<evidence type="ECO:0000313" key="2">
    <source>
        <dbReference type="Proteomes" id="UP000011563"/>
    </source>
</evidence>
<dbReference type="PATRIC" id="fig|1208922.3.peg.577"/>
<reference evidence="1 2" key="1">
    <citation type="journal article" date="2013" name="Genome Biol. Evol.">
        <title>Genome evolution and phylogenomic analysis of candidatus kinetoplastibacterium, the betaproteobacterial endosymbionts of strigomonas and angomonas.</title>
        <authorList>
            <person name="Alves J.M."/>
            <person name="Serrano M.G."/>
            <person name="Maia da Silva F."/>
            <person name="Voegtly L.J."/>
            <person name="Matveyev A.V."/>
            <person name="Teixeira M.M."/>
            <person name="Camargo E.P."/>
            <person name="Buck G.A."/>
        </authorList>
    </citation>
    <scope>NUCLEOTIDE SEQUENCE [LARGE SCALE GENOMIC DNA]</scope>
    <source>
        <strain evidence="1 2">TCC012E</strain>
    </source>
</reference>
<dbReference type="Proteomes" id="UP000011563">
    <property type="component" value="Chromosome"/>
</dbReference>
<evidence type="ECO:0000313" key="1">
    <source>
        <dbReference type="EMBL" id="AGF50012.1"/>
    </source>
</evidence>
<proteinExistence type="predicted"/>
<dbReference type="KEGG" id="kbt:BCUE_0010"/>
<organism evidence="1 2">
    <name type="scientific">Candidatus Kinetoplastidibacterium blastocrithidiae TCC012E</name>
    <dbReference type="NCBI Taxonomy" id="1208922"/>
    <lineage>
        <taxon>Bacteria</taxon>
        <taxon>Pseudomonadati</taxon>
        <taxon>Pseudomonadota</taxon>
        <taxon>Betaproteobacteria</taxon>
        <taxon>Candidatus Kinetoplastidibacterium</taxon>
    </lineage>
</organism>
<name>M1LWW3_9PROT</name>
<sequence>MIYSTHKEFSSAQMVCCITANLVSYPMYIWQKQSDKNH</sequence>
<dbReference type="AlphaFoldDB" id="M1LWW3"/>
<keyword evidence="2" id="KW-1185">Reference proteome</keyword>
<gene>
    <name evidence="1" type="ORF">BCUE_0010</name>
</gene>